<keyword evidence="1" id="KW-0175">Coiled coil</keyword>
<dbReference type="EMBL" id="CP003600">
    <property type="protein sequence ID" value="AFY94455.1"/>
    <property type="molecule type" value="Genomic_DNA"/>
</dbReference>
<dbReference type="RefSeq" id="WP_015160585.1">
    <property type="nucleotide sequence ID" value="NC_019697.1"/>
</dbReference>
<accession>K9UI13</accession>
<dbReference type="HOGENOM" id="CLU_1892437_0_0_3"/>
<feature type="coiled-coil region" evidence="1">
    <location>
        <begin position="74"/>
        <end position="126"/>
    </location>
</feature>
<dbReference type="AlphaFoldDB" id="K9UI13"/>
<evidence type="ECO:0000256" key="1">
    <source>
        <dbReference type="SAM" id="Coils"/>
    </source>
</evidence>
<sequence length="134" mass="15645">MTEANESIDRLTRLERLMEQQIINTAELSQQIKEVSIQIKAQATFHDRFEQSLSATRQLIDSNAKAIAANSTSIESERKAIKELRRTIRESRLENIDRYRESQERSNSLYDALEDLQEDIKEIGRKIDRQNPPE</sequence>
<dbReference type="PATRIC" id="fig|1173020.3.peg.3976"/>
<gene>
    <name evidence="2" type="ORF">Cha6605_3463</name>
</gene>
<evidence type="ECO:0000313" key="3">
    <source>
        <dbReference type="Proteomes" id="UP000010366"/>
    </source>
</evidence>
<protein>
    <submittedName>
        <fullName evidence="2">Uncharacterized protein</fullName>
    </submittedName>
</protein>
<dbReference type="STRING" id="1173020.Cha6605_3463"/>
<proteinExistence type="predicted"/>
<dbReference type="Proteomes" id="UP000010366">
    <property type="component" value="Chromosome"/>
</dbReference>
<feature type="coiled-coil region" evidence="1">
    <location>
        <begin position="1"/>
        <end position="31"/>
    </location>
</feature>
<name>K9UI13_CHAP6</name>
<keyword evidence="3" id="KW-1185">Reference proteome</keyword>
<dbReference type="OrthoDB" id="9829868at2"/>
<organism evidence="2 3">
    <name type="scientific">Chamaesiphon minutus (strain ATCC 27169 / PCC 6605)</name>
    <dbReference type="NCBI Taxonomy" id="1173020"/>
    <lineage>
        <taxon>Bacteria</taxon>
        <taxon>Bacillati</taxon>
        <taxon>Cyanobacteriota</taxon>
        <taxon>Cyanophyceae</taxon>
        <taxon>Gomontiellales</taxon>
        <taxon>Chamaesiphonaceae</taxon>
        <taxon>Chamaesiphon</taxon>
    </lineage>
</organism>
<evidence type="ECO:0000313" key="2">
    <source>
        <dbReference type="EMBL" id="AFY94455.1"/>
    </source>
</evidence>
<dbReference type="KEGG" id="cmp:Cha6605_3463"/>
<reference evidence="2 3" key="1">
    <citation type="submission" date="2012-05" db="EMBL/GenBank/DDBJ databases">
        <title>Finished chromosome of genome of Chamaesiphon sp. PCC 6605.</title>
        <authorList>
            <consortium name="US DOE Joint Genome Institute"/>
            <person name="Gugger M."/>
            <person name="Coursin T."/>
            <person name="Rippka R."/>
            <person name="Tandeau De Marsac N."/>
            <person name="Huntemann M."/>
            <person name="Wei C.-L."/>
            <person name="Han J."/>
            <person name="Detter J.C."/>
            <person name="Han C."/>
            <person name="Tapia R."/>
            <person name="Chen A."/>
            <person name="Kyrpides N."/>
            <person name="Mavromatis K."/>
            <person name="Markowitz V."/>
            <person name="Szeto E."/>
            <person name="Ivanova N."/>
            <person name="Pagani I."/>
            <person name="Pati A."/>
            <person name="Goodwin L."/>
            <person name="Nordberg H.P."/>
            <person name="Cantor M.N."/>
            <person name="Hua S.X."/>
            <person name="Woyke T."/>
            <person name="Kerfeld C.A."/>
        </authorList>
    </citation>
    <scope>NUCLEOTIDE SEQUENCE [LARGE SCALE GENOMIC DNA]</scope>
    <source>
        <strain evidence="3">ATCC 27169 / PCC 6605</strain>
    </source>
</reference>